<dbReference type="GO" id="GO:0009307">
    <property type="term" value="P:DNA restriction-modification system"/>
    <property type="evidence" value="ECO:0007669"/>
    <property type="project" value="InterPro"/>
</dbReference>
<dbReference type="GO" id="GO:0009036">
    <property type="term" value="F:type II site-specific deoxyribonuclease activity"/>
    <property type="evidence" value="ECO:0007669"/>
    <property type="project" value="InterPro"/>
</dbReference>
<dbReference type="EMBL" id="FP671138">
    <property type="protein sequence ID" value="CBH40486.1"/>
    <property type="molecule type" value="Genomic_DNA"/>
</dbReference>
<dbReference type="KEGG" id="mal:MAGa2710"/>
<evidence type="ECO:0000259" key="1">
    <source>
        <dbReference type="Pfam" id="PF04556"/>
    </source>
</evidence>
<keyword evidence="2" id="KW-0378">Hydrolase</keyword>
<organism evidence="2 3">
    <name type="scientific">Mycoplasmopsis agalactiae</name>
    <name type="common">Mycoplasma agalactiae</name>
    <dbReference type="NCBI Taxonomy" id="2110"/>
    <lineage>
        <taxon>Bacteria</taxon>
        <taxon>Bacillati</taxon>
        <taxon>Mycoplasmatota</taxon>
        <taxon>Mycoplasmoidales</taxon>
        <taxon>Metamycoplasmataceae</taxon>
        <taxon>Mycoplasmopsis</taxon>
    </lineage>
</organism>
<reference evidence="3" key="1">
    <citation type="journal article" date="2010" name="BMC Genomics">
        <title>Comparative genomic and proteomic analyses of two Mycoplasma agalactiae strains: clues to the macro- and micro-events that are shaping mycoplasma diversity.</title>
        <authorList>
            <person name="Nouvel L.X."/>
            <person name="Sirand-Pugnet P."/>
            <person name="Marenda M.S."/>
            <person name="Sagne E."/>
            <person name="Barbe V."/>
            <person name="Mangenot S."/>
            <person name="Schenowitz C."/>
            <person name="Jacob D."/>
            <person name="Barre A."/>
            <person name="Claverol S."/>
            <person name="Blanchard A."/>
            <person name="Citti C."/>
        </authorList>
    </citation>
    <scope>NUCLEOTIDE SEQUENCE [LARGE SCALE GENOMIC DNA]</scope>
    <source>
        <strain evidence="3">5632</strain>
    </source>
</reference>
<feature type="domain" description="Restriction endonuclease type II DpnII-like" evidence="1">
    <location>
        <begin position="5"/>
        <end position="289"/>
    </location>
</feature>
<dbReference type="InterPro" id="IPR007637">
    <property type="entry name" value="Restrct_endonuc_II_DpnII-like"/>
</dbReference>
<dbReference type="Proteomes" id="UP000006902">
    <property type="component" value="Chromosome"/>
</dbReference>
<sequence length="309" mass="35988">MSNKIDYFVETLLPTNKNYAYFVNWQNVKLPEQLEVEFNALNSLISKTNNFDDSFIALLSKLPSVVQTFPFLLALSKQDREHLVNRHTKLEIFDNENQVVNDIEFFVAQDKLSFDEIEKYLNFFKKTGLKNLFTDILKRNVIDYLTGTLVGLDTHGRKNRSGQNFQVLCENLIISIALKYNLTFYKQVRFKDIENDNLKFTDGLHNKIADIVLVKNGKALNIELNYFETGGSKPNEIIESYINRKNELRKTGNYFILISDGLVWKQNSHNQLIKAFDNIEIVNYHVAKSSEFEERIKQIFDVSESVTKE</sequence>
<dbReference type="REBASE" id="24903">
    <property type="entry name" value="Mag5632IVP"/>
</dbReference>
<dbReference type="RefSeq" id="WP_013021903.1">
    <property type="nucleotide sequence ID" value="NC_013948.1"/>
</dbReference>
<gene>
    <name evidence="2" type="ordered locus">MAGa2710</name>
</gene>
<evidence type="ECO:0000313" key="2">
    <source>
        <dbReference type="EMBL" id="CBH40486.1"/>
    </source>
</evidence>
<accession>D3VQ92</accession>
<dbReference type="eggNOG" id="ENOG502Z7V5">
    <property type="taxonomic scope" value="Bacteria"/>
</dbReference>
<dbReference type="Pfam" id="PF04556">
    <property type="entry name" value="DpnII"/>
    <property type="match status" value="1"/>
</dbReference>
<keyword evidence="2" id="KW-0540">Nuclease</keyword>
<dbReference type="OrthoDB" id="9771872at2"/>
<name>D3VQ92_MYCAA</name>
<dbReference type="AlphaFoldDB" id="D3VQ92"/>
<evidence type="ECO:0000313" key="3">
    <source>
        <dbReference type="Proteomes" id="UP000006902"/>
    </source>
</evidence>
<keyword evidence="2" id="KW-0255">Endonuclease</keyword>
<proteinExistence type="predicted"/>
<dbReference type="GO" id="GO:0003677">
    <property type="term" value="F:DNA binding"/>
    <property type="evidence" value="ECO:0007669"/>
    <property type="project" value="InterPro"/>
</dbReference>
<protein>
    <submittedName>
        <fullName evidence="2">Type II restriction endonuclease</fullName>
    </submittedName>
</protein>